<comment type="similarity">
    <text evidence="1">Belongs to the sigma-70 factor family. ECF subfamily.</text>
</comment>
<reference evidence="8 9" key="1">
    <citation type="submission" date="2014-02" db="EMBL/GenBank/DDBJ databases">
        <title>Draft genome sequence of Lysinibacillus sinduriensis JCM 15800.</title>
        <authorList>
            <person name="Zhang F."/>
            <person name="Wang G."/>
            <person name="Zhang L."/>
        </authorList>
    </citation>
    <scope>NUCLEOTIDE SEQUENCE [LARGE SCALE GENOMIC DNA]</scope>
    <source>
        <strain evidence="8 9">JCM 15800</strain>
    </source>
</reference>
<keyword evidence="4" id="KW-0804">Transcription</keyword>
<dbReference type="STRING" id="1384057.CD33_11915"/>
<comment type="caution">
    <text evidence="8">The sequence shown here is derived from an EMBL/GenBank/DDBJ whole genome shotgun (WGS) entry which is preliminary data.</text>
</comment>
<dbReference type="Gene3D" id="1.10.10.10">
    <property type="entry name" value="Winged helix-like DNA-binding domain superfamily/Winged helix DNA-binding domain"/>
    <property type="match status" value="1"/>
</dbReference>
<evidence type="ECO:0000313" key="9">
    <source>
        <dbReference type="Proteomes" id="UP000030408"/>
    </source>
</evidence>
<dbReference type="PANTHER" id="PTHR43133">
    <property type="entry name" value="RNA POLYMERASE ECF-TYPE SIGMA FACTO"/>
    <property type="match status" value="1"/>
</dbReference>
<dbReference type="InterPro" id="IPR014284">
    <property type="entry name" value="RNA_pol_sigma-70_dom"/>
</dbReference>
<dbReference type="eggNOG" id="COG1595">
    <property type="taxonomic scope" value="Bacteria"/>
</dbReference>
<dbReference type="InterPro" id="IPR013324">
    <property type="entry name" value="RNA_pol_sigma_r3/r4-like"/>
</dbReference>
<feature type="domain" description="RNA polymerase sigma factor 70 region 4 type 2" evidence="6">
    <location>
        <begin position="111"/>
        <end position="161"/>
    </location>
</feature>
<dbReference type="InterPro" id="IPR013325">
    <property type="entry name" value="RNA_pol_sigma_r2"/>
</dbReference>
<evidence type="ECO:0000259" key="7">
    <source>
        <dbReference type="Pfam" id="PF16244"/>
    </source>
</evidence>
<dbReference type="SUPFAM" id="SSF88659">
    <property type="entry name" value="Sigma3 and sigma4 domains of RNA polymerase sigma factors"/>
    <property type="match status" value="1"/>
</dbReference>
<feature type="domain" description="YcdB/YcdC repeated" evidence="7">
    <location>
        <begin position="410"/>
        <end position="563"/>
    </location>
</feature>
<dbReference type="InterPro" id="IPR032599">
    <property type="entry name" value="YcdB/YcdC_rep_domain"/>
</dbReference>
<dbReference type="InterPro" id="IPR039425">
    <property type="entry name" value="RNA_pol_sigma-70-like"/>
</dbReference>
<keyword evidence="3" id="KW-0731">Sigma factor</keyword>
<dbReference type="EMBL" id="JPVO01000051">
    <property type="protein sequence ID" value="KGR75418.1"/>
    <property type="molecule type" value="Genomic_DNA"/>
</dbReference>
<dbReference type="AlphaFoldDB" id="A0A0A3HYH1"/>
<name>A0A0A3HYH1_9BACL</name>
<proteinExistence type="inferred from homology"/>
<dbReference type="Pfam" id="PF08281">
    <property type="entry name" value="Sigma70_r4_2"/>
    <property type="match status" value="1"/>
</dbReference>
<dbReference type="InterPro" id="IPR036388">
    <property type="entry name" value="WH-like_DNA-bd_sf"/>
</dbReference>
<evidence type="ECO:0000259" key="5">
    <source>
        <dbReference type="Pfam" id="PF04542"/>
    </source>
</evidence>
<evidence type="ECO:0000313" key="8">
    <source>
        <dbReference type="EMBL" id="KGR75418.1"/>
    </source>
</evidence>
<sequence>MEHLVRAAIDGHQDAFEQLVEAEKQKLLAKAYSYVGNKEDASDIVQETFLQAYKSIHQLKEPKYFSTWLFKILIRECFAFLRQKKRTFVVETELIQLQLTDHDQITTYEFVHEALSLLRKDYQMVLILFYFYDFKGQEIAYLLNKPSNTIKMHLHRGRIQLKKLLEERLNKPIKQKEVVHMLKEQLAKLALNFVSIPDDYHILVEDYSDEKATFVWSPNNTQEVIKVKLDQHGKLLNLTKPSSITETLLTTQLQRAIAENFLTAQYAEALEYLALSKIIEKETETIFYYEQFVGGYPLASYVTKIAISNYGEIIDFTYGGYTETPPSFPAKLLSKEAILQEVYKTSWKLNIKYLSNELYSVPQSGLYPIYESSIVHQTFNAINGKPKFEEGPEEHNTFSPFPKTYGLDKNATIETIVGLDEEMVKLREVELDENTICEVWRHTNWKAPQNKTIESFLLERMGETVKIKVDKQSRKLKEFMWFKERTGELDLSYDACREIACSFIATYFEEYVPYLKLKVEEPSFNELNYAFFTFPLFIDQRIQLEEERFYVGVNKTTGFIDIFWSPRMDLKLLQSYEASTIKPFEDVMPALKEVDAFLQWSKQDGESEKEEVLVYKLGQLETKQWIVGLDATTGQLIVSKL</sequence>
<dbReference type="InterPro" id="IPR007627">
    <property type="entry name" value="RNA_pol_sigma70_r2"/>
</dbReference>
<dbReference type="OrthoDB" id="2821454at2"/>
<dbReference type="NCBIfam" id="TIGR02937">
    <property type="entry name" value="sigma70-ECF"/>
    <property type="match status" value="1"/>
</dbReference>
<feature type="domain" description="RNA polymerase sigma-70 region 2" evidence="5">
    <location>
        <begin position="19"/>
        <end position="87"/>
    </location>
</feature>
<evidence type="ECO:0000259" key="6">
    <source>
        <dbReference type="Pfam" id="PF08281"/>
    </source>
</evidence>
<evidence type="ECO:0000256" key="1">
    <source>
        <dbReference type="ARBA" id="ARBA00010641"/>
    </source>
</evidence>
<evidence type="ECO:0000256" key="4">
    <source>
        <dbReference type="ARBA" id="ARBA00023163"/>
    </source>
</evidence>
<dbReference type="RefSeq" id="WP_036200920.1">
    <property type="nucleotide sequence ID" value="NZ_AVCY01000005.1"/>
</dbReference>
<keyword evidence="9" id="KW-1185">Reference proteome</keyword>
<dbReference type="GO" id="GO:0003677">
    <property type="term" value="F:DNA binding"/>
    <property type="evidence" value="ECO:0007669"/>
    <property type="project" value="InterPro"/>
</dbReference>
<dbReference type="Pfam" id="PF16244">
    <property type="entry name" value="DUF4901"/>
    <property type="match status" value="2"/>
</dbReference>
<dbReference type="PANTHER" id="PTHR43133:SF60">
    <property type="entry name" value="RNA POLYMERASE SIGMA FACTOR SIGV"/>
    <property type="match status" value="1"/>
</dbReference>
<evidence type="ECO:0000256" key="3">
    <source>
        <dbReference type="ARBA" id="ARBA00023082"/>
    </source>
</evidence>
<evidence type="ECO:0000256" key="2">
    <source>
        <dbReference type="ARBA" id="ARBA00023015"/>
    </source>
</evidence>
<dbReference type="Proteomes" id="UP000030408">
    <property type="component" value="Unassembled WGS sequence"/>
</dbReference>
<dbReference type="GO" id="GO:0016987">
    <property type="term" value="F:sigma factor activity"/>
    <property type="evidence" value="ECO:0007669"/>
    <property type="project" value="UniProtKB-KW"/>
</dbReference>
<gene>
    <name evidence="8" type="ORF">CD33_11915</name>
</gene>
<dbReference type="SUPFAM" id="SSF88946">
    <property type="entry name" value="Sigma2 domain of RNA polymerase sigma factors"/>
    <property type="match status" value="1"/>
</dbReference>
<dbReference type="GO" id="GO:0006352">
    <property type="term" value="P:DNA-templated transcription initiation"/>
    <property type="evidence" value="ECO:0007669"/>
    <property type="project" value="InterPro"/>
</dbReference>
<dbReference type="Gene3D" id="1.10.1740.10">
    <property type="match status" value="1"/>
</dbReference>
<feature type="domain" description="YcdB/YcdC repeated" evidence="7">
    <location>
        <begin position="183"/>
        <end position="319"/>
    </location>
</feature>
<dbReference type="Pfam" id="PF04542">
    <property type="entry name" value="Sigma70_r2"/>
    <property type="match status" value="1"/>
</dbReference>
<organism evidence="8 9">
    <name type="scientific">Ureibacillus sinduriensis BLB-1 = JCM 15800</name>
    <dbReference type="NCBI Taxonomy" id="1384057"/>
    <lineage>
        <taxon>Bacteria</taxon>
        <taxon>Bacillati</taxon>
        <taxon>Bacillota</taxon>
        <taxon>Bacilli</taxon>
        <taxon>Bacillales</taxon>
        <taxon>Caryophanaceae</taxon>
        <taxon>Ureibacillus</taxon>
    </lineage>
</organism>
<accession>A0A0A3HYH1</accession>
<keyword evidence="2" id="KW-0805">Transcription regulation</keyword>
<protein>
    <submittedName>
        <fullName evidence="8">Uncharacterized protein</fullName>
    </submittedName>
</protein>
<dbReference type="InterPro" id="IPR013249">
    <property type="entry name" value="RNA_pol_sigma70_r4_t2"/>
</dbReference>